<proteinExistence type="predicted"/>
<dbReference type="STRING" id="1454373.ACMU_06465"/>
<gene>
    <name evidence="1" type="ORF">ACMU_06465</name>
</gene>
<reference evidence="1 2" key="1">
    <citation type="submission" date="2014-03" db="EMBL/GenBank/DDBJ databases">
        <title>Draft Genome Sequence of Actibacterium mucosum KCTC 23349, a Marine Alphaproteobacterium with Complex Ionic Requirements Isolated from Mediterranean Seawater at Malvarrosa Beach, Valencia, Spain.</title>
        <authorList>
            <person name="Arahal D.R."/>
            <person name="Shao Z."/>
            <person name="Lai Q."/>
            <person name="Pujalte M.J."/>
        </authorList>
    </citation>
    <scope>NUCLEOTIDE SEQUENCE [LARGE SCALE GENOMIC DNA]</scope>
    <source>
        <strain evidence="1 2">KCTC 23349</strain>
    </source>
</reference>
<dbReference type="InterPro" id="IPR019056">
    <property type="entry name" value="Phage_TAC_6"/>
</dbReference>
<comment type="caution">
    <text evidence="1">The sequence shown here is derived from an EMBL/GenBank/DDBJ whole genome shotgun (WGS) entry which is preliminary data.</text>
</comment>
<evidence type="ECO:0000313" key="1">
    <source>
        <dbReference type="EMBL" id="KAJ56582.1"/>
    </source>
</evidence>
<protein>
    <recommendedName>
        <fullName evidence="3">Phage tail assembly chaperone</fullName>
    </recommendedName>
</protein>
<accession>A0A037ZM10</accession>
<keyword evidence="2" id="KW-1185">Reference proteome</keyword>
<dbReference type="Pfam" id="PF09550">
    <property type="entry name" value="Phage_TAC_6"/>
    <property type="match status" value="1"/>
</dbReference>
<evidence type="ECO:0000313" key="2">
    <source>
        <dbReference type="Proteomes" id="UP000026249"/>
    </source>
</evidence>
<dbReference type="NCBIfam" id="TIGR02216">
    <property type="entry name" value="phage_TIGR02216"/>
    <property type="match status" value="1"/>
</dbReference>
<dbReference type="AlphaFoldDB" id="A0A037ZM10"/>
<sequence>MSRFDWPALMRAGLTGLHLRPAEFWALTPAELLMMLGHGSGPPPLNRARLDELARAYPDTPQEM</sequence>
<evidence type="ECO:0008006" key="3">
    <source>
        <dbReference type="Google" id="ProtNLM"/>
    </source>
</evidence>
<name>A0A037ZM10_9RHOB</name>
<dbReference type="RefSeq" id="WP_035256746.1">
    <property type="nucleotide sequence ID" value="NZ_JFKE01000002.1"/>
</dbReference>
<organism evidence="1 2">
    <name type="scientific">Actibacterium mucosum KCTC 23349</name>
    <dbReference type="NCBI Taxonomy" id="1454373"/>
    <lineage>
        <taxon>Bacteria</taxon>
        <taxon>Pseudomonadati</taxon>
        <taxon>Pseudomonadota</taxon>
        <taxon>Alphaproteobacteria</taxon>
        <taxon>Rhodobacterales</taxon>
        <taxon>Roseobacteraceae</taxon>
        <taxon>Actibacterium</taxon>
    </lineage>
</organism>
<dbReference type="OrthoDB" id="7582980at2"/>
<dbReference type="EMBL" id="JFKE01000002">
    <property type="protein sequence ID" value="KAJ56582.1"/>
    <property type="molecule type" value="Genomic_DNA"/>
</dbReference>
<dbReference type="InterPro" id="IPR011739">
    <property type="entry name" value="GTA_rcc01693"/>
</dbReference>
<dbReference type="Proteomes" id="UP000026249">
    <property type="component" value="Unassembled WGS sequence"/>
</dbReference>